<reference evidence="1" key="1">
    <citation type="submission" date="2019-08" db="EMBL/GenBank/DDBJ databases">
        <authorList>
            <person name="Kucharzyk K."/>
            <person name="Murdoch R.W."/>
            <person name="Higgins S."/>
            <person name="Loffler F."/>
        </authorList>
    </citation>
    <scope>NUCLEOTIDE SEQUENCE</scope>
</reference>
<gene>
    <name evidence="1" type="ORF">SDC9_197239</name>
</gene>
<dbReference type="EMBL" id="VSSQ01113029">
    <property type="protein sequence ID" value="MPN49617.1"/>
    <property type="molecule type" value="Genomic_DNA"/>
</dbReference>
<protein>
    <submittedName>
        <fullName evidence="1">Uncharacterized protein</fullName>
    </submittedName>
</protein>
<comment type="caution">
    <text evidence="1">The sequence shown here is derived from an EMBL/GenBank/DDBJ whole genome shotgun (WGS) entry which is preliminary data.</text>
</comment>
<organism evidence="1">
    <name type="scientific">bioreactor metagenome</name>
    <dbReference type="NCBI Taxonomy" id="1076179"/>
    <lineage>
        <taxon>unclassified sequences</taxon>
        <taxon>metagenomes</taxon>
        <taxon>ecological metagenomes</taxon>
    </lineage>
</organism>
<sequence>MVGGGLQLAVAALLARRAEVIALDEQHLRQRPAFGVDLLGIALDHHAGHGAHGAGGRVAAIDLDRAQLARAVRLELRVVAQVRDEDPGLAGGLDDGLPVLEGDGLAVERKGQAHASPPWALARWAAASSRPVICRAADNARSRSKAGVKSCWFMRFS</sequence>
<accession>A0A645IEC8</accession>
<evidence type="ECO:0000313" key="1">
    <source>
        <dbReference type="EMBL" id="MPN49617.1"/>
    </source>
</evidence>
<dbReference type="AlphaFoldDB" id="A0A645IEC8"/>
<proteinExistence type="predicted"/>
<name>A0A645IEC8_9ZZZZ</name>